<feature type="compositionally biased region" description="Low complexity" evidence="1">
    <location>
        <begin position="1019"/>
        <end position="1028"/>
    </location>
</feature>
<evidence type="ECO:0000313" key="3">
    <source>
        <dbReference type="Proteomes" id="UP000221165"/>
    </source>
</evidence>
<feature type="compositionally biased region" description="Basic residues" evidence="1">
    <location>
        <begin position="104"/>
        <end position="113"/>
    </location>
</feature>
<name>A0A2C6KTD2_9APIC</name>
<feature type="compositionally biased region" description="Low complexity" evidence="1">
    <location>
        <begin position="57"/>
        <end position="78"/>
    </location>
</feature>
<dbReference type="RefSeq" id="XP_067925225.1">
    <property type="nucleotide sequence ID" value="XM_068062799.1"/>
</dbReference>
<organism evidence="2 3">
    <name type="scientific">Cystoisospora suis</name>
    <dbReference type="NCBI Taxonomy" id="483139"/>
    <lineage>
        <taxon>Eukaryota</taxon>
        <taxon>Sar</taxon>
        <taxon>Alveolata</taxon>
        <taxon>Apicomplexa</taxon>
        <taxon>Conoidasida</taxon>
        <taxon>Coccidia</taxon>
        <taxon>Eucoccidiorida</taxon>
        <taxon>Eimeriorina</taxon>
        <taxon>Sarcocystidae</taxon>
        <taxon>Cystoisospora</taxon>
    </lineage>
</organism>
<feature type="region of interest" description="Disordered" evidence="1">
    <location>
        <begin position="1150"/>
        <end position="1183"/>
    </location>
</feature>
<feature type="region of interest" description="Disordered" evidence="1">
    <location>
        <begin position="232"/>
        <end position="258"/>
    </location>
</feature>
<dbReference type="EMBL" id="MIGC01001081">
    <property type="protein sequence ID" value="PHJ23550.1"/>
    <property type="molecule type" value="Genomic_DNA"/>
</dbReference>
<accession>A0A2C6KTD2</accession>
<evidence type="ECO:0000313" key="2">
    <source>
        <dbReference type="EMBL" id="PHJ23550.1"/>
    </source>
</evidence>
<feature type="region of interest" description="Disordered" evidence="1">
    <location>
        <begin position="1317"/>
        <end position="1336"/>
    </location>
</feature>
<feature type="region of interest" description="Disordered" evidence="1">
    <location>
        <begin position="272"/>
        <end position="338"/>
    </location>
</feature>
<sequence length="1613" mass="177386">MTRRRSTYSFSSLATARFLLSPASIMKTHVREMKSSAGDQRRDSPAGSSLLSCPITSASSLASSSSSALHSGEGASSSRNGCPRREETTSFASGMREISSEKKKEKKGKRLTVVKRDRRDLVRGNGLYASSEGYGSKKNLKKRQQKEKREEDVGEDLWKEDQSDAQGSTKEGGRRGGDRKDQSIDEYSDVMKEGNLAERPDICGGDRYMGWRRKPLRRSDCDDNKKKLVDTRYRQTHSHSISLPSLSSEVSCRSPPYVGDERIVSSRRTVKTVTTVGGGDDRREEEDETETGGGETRQGEGGCACMRRRKKREGLTRSEKRQEHVKETQNERDPSHMDKNLLDGCFLVEEIYLDALVTGACGEQQEGKEEEKENNIDGVLSMAMKRLRQDEGKRKRKMKNKKKRLFFLSSPWDGSTGSAVLLTSGNKDWQRMNSLFNLLERQSSIPKRDRKSFSSCLSPPPYMRFGKKEARGGGKIPDSISFHNLIPSRMKGRKEEKGRDGLMTDNERKGEGGGGKQGIGDEEGRNLWSCLSSSSSFSVTTDSEIRDEEKNKKQKGYEGYAKVVFEIQDDTVSKGKQNRLSGLQEEKEEIVFFPKGSRRGRLDGDVDVLVMRENKKNEWVSCPGRRRADLIIGESRERSERRRRRQIRSLSTESLPHFYVVKKNRRRRSSAVMATPSFHLQRGDSLYKKKNKKKQKDYSRRLSKHQENEGVSSLKEDEQGTKIVPDASRMEQQGYDERIEKEKRQVGVLSCTSQSQKSYEQVETKEGRRPSSSRPRQDSQKPEKKERTLRHIPSSLSFPFWGRSRTEGSVAHFPSILPCGSCVVSSSLSPILPVSPQRCHHPTPSTYPLLSSTPSSSPFIPSSRSILPLSFSPPILSSPPVLASSPPLVPLPGILSSAPPFRSSPSLVSSAPLLPSPPVVSSPPLLPSPPMLPSPRALLPTSSSVRLPCAHYFPQNMSACGRSSLPVLSVARGYSRPVFPSASSSPPILSSPRLSPTSSSLLGRNACAVGHPQSNRTVSPARPSSLLPSAPPLLSSPPPVSFTPSISPHSACPSPLLSRTSNGEGQGEDKKRTVSSLCKASSSVSFSREDGSLQMFFNLFSQAKGDPATMTSRRRETGSLSDALEPACGRHSDTSLVACTTHARAASRGGMSAVGEDISGRSPTVSTASSSLPSVGGTLDREGGGGYHVTSSIVKKETTCISSSTHVNSCSTSSRRLLTAPSAPQECGKERQKEERRGGGKGVRDDDFKQEKASGRPRACIPVIRDGESSQRGSREGFSLTAAVACADLEEKLEGLSSVSTSSRTYVTAVPTSTADVRMPVKGNGQGEEEEGALPMPLSDHRSMVSLSSTAKTCPSKASFTLLELLKCKRKTPEPPLATVLLAQGSSLNSRTSTHSSSSSHISHFHGLGYNRGDRNVEEGCNAFELERKGEEREEVVSTETDVQFSSSSFLSSILSSFAYDISGKTACSSDCYYRETSETSHYPTDSCLVHRDIQRHDDSLFFTPYEAETGDRFFSSSTRAAGVSTAQELSLDRDERKGFYTTKRPAAETSEEVFLSLTERKDERSSWKIERGMKPCEVVECRREVGRVFAIPSFMQTPSPHTVPFPPSFFQM</sequence>
<feature type="region of interest" description="Disordered" evidence="1">
    <location>
        <begin position="980"/>
        <end position="1076"/>
    </location>
</feature>
<feature type="compositionally biased region" description="Basic and acidic residues" evidence="1">
    <location>
        <begin position="735"/>
        <end position="745"/>
    </location>
</feature>
<protein>
    <submittedName>
        <fullName evidence="2">Uncharacterized protein</fullName>
    </submittedName>
</protein>
<evidence type="ECO:0000256" key="1">
    <source>
        <dbReference type="SAM" id="MobiDB-lite"/>
    </source>
</evidence>
<feature type="compositionally biased region" description="Basic and acidic residues" evidence="1">
    <location>
        <begin position="171"/>
        <end position="201"/>
    </location>
</feature>
<gene>
    <name evidence="2" type="ORF">CSUI_002599</name>
</gene>
<feature type="region of interest" description="Disordered" evidence="1">
    <location>
        <begin position="489"/>
        <end position="525"/>
    </location>
</feature>
<feature type="region of interest" description="Disordered" evidence="1">
    <location>
        <begin position="682"/>
        <end position="789"/>
    </location>
</feature>
<feature type="compositionally biased region" description="Polar residues" evidence="1">
    <location>
        <begin position="1161"/>
        <end position="1173"/>
    </location>
</feature>
<feature type="compositionally biased region" description="Basic and acidic residues" evidence="1">
    <location>
        <begin position="1227"/>
        <end position="1254"/>
    </location>
</feature>
<feature type="region of interest" description="Disordered" evidence="1">
    <location>
        <begin position="1204"/>
        <end position="1255"/>
    </location>
</feature>
<feature type="compositionally biased region" description="Basic and acidic residues" evidence="1">
    <location>
        <begin position="696"/>
        <end position="720"/>
    </location>
</feature>
<feature type="compositionally biased region" description="Basic and acidic residues" evidence="1">
    <location>
        <begin position="313"/>
        <end position="338"/>
    </location>
</feature>
<feature type="compositionally biased region" description="Polar residues" evidence="1">
    <location>
        <begin position="750"/>
        <end position="759"/>
    </location>
</feature>
<feature type="compositionally biased region" description="Gly residues" evidence="1">
    <location>
        <begin position="291"/>
        <end position="302"/>
    </location>
</feature>
<feature type="compositionally biased region" description="Basic and acidic residues" evidence="1">
    <location>
        <begin position="30"/>
        <end position="44"/>
    </location>
</feature>
<feature type="compositionally biased region" description="Low complexity" evidence="1">
    <location>
        <begin position="238"/>
        <end position="256"/>
    </location>
</feature>
<feature type="compositionally biased region" description="Low complexity" evidence="1">
    <location>
        <begin position="980"/>
        <end position="1002"/>
    </location>
</feature>
<dbReference type="VEuPathDB" id="ToxoDB:CSUI_002599"/>
<dbReference type="Proteomes" id="UP000221165">
    <property type="component" value="Unassembled WGS sequence"/>
</dbReference>
<proteinExistence type="predicted"/>
<feature type="region of interest" description="Disordered" evidence="1">
    <location>
        <begin position="30"/>
        <end position="209"/>
    </location>
</feature>
<feature type="compositionally biased region" description="Basic and acidic residues" evidence="1">
    <location>
        <begin position="147"/>
        <end position="162"/>
    </location>
</feature>
<dbReference type="GeneID" id="94426010"/>
<feature type="compositionally biased region" description="Polar residues" evidence="1">
    <location>
        <begin position="46"/>
        <end position="56"/>
    </location>
</feature>
<feature type="compositionally biased region" description="Low complexity" evidence="1">
    <location>
        <begin position="1204"/>
        <end position="1214"/>
    </location>
</feature>
<reference evidence="2 3" key="1">
    <citation type="journal article" date="2017" name="Int. J. Parasitol.">
        <title>The genome of the protozoan parasite Cystoisospora suis and a reverse vaccinology approach to identify vaccine candidates.</title>
        <authorList>
            <person name="Palmieri N."/>
            <person name="Shrestha A."/>
            <person name="Ruttkowski B."/>
            <person name="Beck T."/>
            <person name="Vogl C."/>
            <person name="Tomley F."/>
            <person name="Blake D.P."/>
            <person name="Joachim A."/>
        </authorList>
    </citation>
    <scope>NUCLEOTIDE SEQUENCE [LARGE SCALE GENOMIC DNA]</scope>
    <source>
        <strain evidence="2 3">Wien I</strain>
    </source>
</reference>
<feature type="compositionally biased region" description="Pro residues" evidence="1">
    <location>
        <begin position="1029"/>
        <end position="1041"/>
    </location>
</feature>
<keyword evidence="3" id="KW-1185">Reference proteome</keyword>
<feature type="compositionally biased region" description="Basic and acidic residues" evidence="1">
    <location>
        <begin position="760"/>
        <end position="786"/>
    </location>
</feature>
<comment type="caution">
    <text evidence="2">The sequence shown here is derived from an EMBL/GenBank/DDBJ whole genome shotgun (WGS) entry which is preliminary data.</text>
</comment>
<feature type="compositionally biased region" description="Basic and acidic residues" evidence="1">
    <location>
        <begin position="493"/>
        <end position="511"/>
    </location>
</feature>